<dbReference type="Proteomes" id="UP000644660">
    <property type="component" value="Unassembled WGS sequence"/>
</dbReference>
<organism evidence="2 3">
    <name type="scientific">Maudiozyma barnettii</name>
    <dbReference type="NCBI Taxonomy" id="61262"/>
    <lineage>
        <taxon>Eukaryota</taxon>
        <taxon>Fungi</taxon>
        <taxon>Dikarya</taxon>
        <taxon>Ascomycota</taxon>
        <taxon>Saccharomycotina</taxon>
        <taxon>Saccharomycetes</taxon>
        <taxon>Saccharomycetales</taxon>
        <taxon>Saccharomycetaceae</taxon>
        <taxon>Maudiozyma</taxon>
    </lineage>
</organism>
<dbReference type="AlphaFoldDB" id="A0A8H2VG11"/>
<dbReference type="RefSeq" id="XP_041406788.1">
    <property type="nucleotide sequence ID" value="XM_041550854.1"/>
</dbReference>
<evidence type="ECO:0000259" key="1">
    <source>
        <dbReference type="Pfam" id="PF09468"/>
    </source>
</evidence>
<proteinExistence type="predicted"/>
<keyword evidence="3" id="KW-1185">Reference proteome</keyword>
<comment type="caution">
    <text evidence="2">The sequence shown here is derived from an EMBL/GenBank/DDBJ whole genome shotgun (WGS) entry which is preliminary data.</text>
</comment>
<feature type="domain" description="Ribonuclease H2 subunit B wHTH" evidence="1">
    <location>
        <begin position="128"/>
        <end position="276"/>
    </location>
</feature>
<gene>
    <name evidence="2" type="ORF">KABA2_05S04818</name>
</gene>
<accession>A0A8H2VG11</accession>
<sequence length="372" mass="42093">MSNNPEDYQQILLLPEDFNAATSTITTPPVKTRTLSLYHPSLTSGKPSLQLLINNDKVYYFDQYTFRSKYLVDASRSGPRRLVTSKDTSPQEVTSARSVFVFNSESRQDGLVLSQDTLKLLLTYDITYSLISAYCKAQRDSMTSNEKDYLTNTTPSSIQSKNTGESDRFLTIRDYQDMLIEQDSPEWNEIPTSIIESKLCSISEQITECDESYYKVTLLSILKHLINQKICKMYSSFPKSIPIPSQWPGDLQNCMKIIRCCQLLISLLPQRIYHALTQEDTITVITVSDESEVLTIKKCFTKIEKYKESTAVSEQERKLLAQSAMQVGLSNGSTVNDAGNNKIKKPPITKKNVTKKKVTVGKGAIDGFFKKR</sequence>
<evidence type="ECO:0000313" key="2">
    <source>
        <dbReference type="EMBL" id="CAB4254944.1"/>
    </source>
</evidence>
<dbReference type="EMBL" id="CAEFZW010000005">
    <property type="protein sequence ID" value="CAB4254944.1"/>
    <property type="molecule type" value="Genomic_DNA"/>
</dbReference>
<protein>
    <submittedName>
        <fullName evidence="2">Similar to Saccharomyces cerevisiae YDR279W RNH202 Ribonuclease H2 subunit, required for RNase H2 activity</fullName>
    </submittedName>
</protein>
<dbReference type="InterPro" id="IPR019024">
    <property type="entry name" value="RNase_H2_suB_wHTH"/>
</dbReference>
<name>A0A8H2VG11_9SACH</name>
<dbReference type="GeneID" id="64857969"/>
<dbReference type="OrthoDB" id="29098at2759"/>
<dbReference type="Pfam" id="PF09468">
    <property type="entry name" value="RNase_H2-Ydr279"/>
    <property type="match status" value="1"/>
</dbReference>
<evidence type="ECO:0000313" key="3">
    <source>
        <dbReference type="Proteomes" id="UP000644660"/>
    </source>
</evidence>
<reference evidence="2 3" key="1">
    <citation type="submission" date="2020-05" db="EMBL/GenBank/DDBJ databases">
        <authorList>
            <person name="Casaregola S."/>
            <person name="Devillers H."/>
            <person name="Grondin C."/>
        </authorList>
    </citation>
    <scope>NUCLEOTIDE SEQUENCE [LARGE SCALE GENOMIC DNA]</scope>
    <source>
        <strain evidence="2 3">CLIB 1767</strain>
    </source>
</reference>